<dbReference type="EMBL" id="NBYY01000011">
    <property type="protein sequence ID" value="PCS23236.1"/>
    <property type="molecule type" value="Genomic_DNA"/>
</dbReference>
<feature type="domain" description="Transposase DDE" evidence="1">
    <location>
        <begin position="2"/>
        <end position="68"/>
    </location>
</feature>
<keyword evidence="3" id="KW-1185">Reference proteome</keyword>
<dbReference type="Pfam" id="PF13737">
    <property type="entry name" value="DDE_Tnp_1_5"/>
    <property type="match status" value="1"/>
</dbReference>
<dbReference type="Proteomes" id="UP000219020">
    <property type="component" value="Unassembled WGS sequence"/>
</dbReference>
<evidence type="ECO:0000259" key="1">
    <source>
        <dbReference type="Pfam" id="PF13737"/>
    </source>
</evidence>
<evidence type="ECO:0000313" key="2">
    <source>
        <dbReference type="EMBL" id="PCS23236.1"/>
    </source>
</evidence>
<accession>A0A2A5T517</accession>
<proteinExistence type="predicted"/>
<dbReference type="InterPro" id="IPR025668">
    <property type="entry name" value="Tnp_DDE_dom"/>
</dbReference>
<reference evidence="3" key="1">
    <citation type="submission" date="2017-04" db="EMBL/GenBank/DDBJ databases">
        <title>Genome evolution of the luminous symbionts of deep sea anglerfish.</title>
        <authorList>
            <person name="Hendry T.A."/>
        </authorList>
    </citation>
    <scope>NUCLEOTIDE SEQUENCE [LARGE SCALE GENOMIC DNA]</scope>
</reference>
<dbReference type="AlphaFoldDB" id="A0A2A5T517"/>
<organism evidence="2 3">
    <name type="scientific">Candidatus Enterovibrio escicola</name>
    <dbReference type="NCBI Taxonomy" id="1927127"/>
    <lineage>
        <taxon>Bacteria</taxon>
        <taxon>Pseudomonadati</taxon>
        <taxon>Pseudomonadota</taxon>
        <taxon>Gammaproteobacteria</taxon>
        <taxon>Vibrionales</taxon>
        <taxon>Vibrionaceae</taxon>
        <taxon>Enterovibrio</taxon>
    </lineage>
</organism>
<name>A0A2A5T517_9GAMM</name>
<evidence type="ECO:0000313" key="3">
    <source>
        <dbReference type="Proteomes" id="UP000219020"/>
    </source>
</evidence>
<sequence length="75" mass="8654">MAIKAWYCLKHHGHHGLGFIFPDIMIETALMVRGIFKLPLHGLEDFLNSFFPLMNVPLKSPTYTCMSNVFEDRKS</sequence>
<protein>
    <submittedName>
        <fullName evidence="2">Mobile element protein</fullName>
    </submittedName>
</protein>
<gene>
    <name evidence="2" type="ORF">BTN49_1232</name>
</gene>
<comment type="caution">
    <text evidence="2">The sequence shown here is derived from an EMBL/GenBank/DDBJ whole genome shotgun (WGS) entry which is preliminary data.</text>
</comment>